<dbReference type="EMBL" id="ML122339">
    <property type="protein sequence ID" value="RPD52817.1"/>
    <property type="molecule type" value="Genomic_DNA"/>
</dbReference>
<name>A0A5C2RQV9_9APHY</name>
<dbReference type="OrthoDB" id="3254696at2759"/>
<dbReference type="SUPFAM" id="SSF56349">
    <property type="entry name" value="DNA breaking-rejoining enzymes"/>
    <property type="match status" value="1"/>
</dbReference>
<evidence type="ECO:0000313" key="1">
    <source>
        <dbReference type="EMBL" id="RPD52817.1"/>
    </source>
</evidence>
<keyword evidence="2" id="KW-1185">Reference proteome</keyword>
<dbReference type="STRING" id="1328759.A0A5C2RQV9"/>
<evidence type="ECO:0008006" key="3">
    <source>
        <dbReference type="Google" id="ProtNLM"/>
    </source>
</evidence>
<proteinExistence type="predicted"/>
<dbReference type="GO" id="GO:0003677">
    <property type="term" value="F:DNA binding"/>
    <property type="evidence" value="ECO:0007669"/>
    <property type="project" value="InterPro"/>
</dbReference>
<feature type="non-terminal residue" evidence="1">
    <location>
        <position position="1"/>
    </location>
</feature>
<gene>
    <name evidence="1" type="ORF">L227DRAFT_514201</name>
</gene>
<dbReference type="Proteomes" id="UP000313359">
    <property type="component" value="Unassembled WGS sequence"/>
</dbReference>
<sequence length="93" mass="10361">LFSWRNTHGEVRPMTRSAAMGYINQILSTGGFGTSFGHSFRIGGAGFYLGQGVSPEIMHINGRWQSLAYEVYIRAFEQVMNTHTANLAQCYVP</sequence>
<protein>
    <recommendedName>
        <fullName evidence="3">Tyr recombinase domain-containing protein</fullName>
    </recommendedName>
</protein>
<dbReference type="AlphaFoldDB" id="A0A5C2RQV9"/>
<evidence type="ECO:0000313" key="2">
    <source>
        <dbReference type="Proteomes" id="UP000313359"/>
    </source>
</evidence>
<organism evidence="1 2">
    <name type="scientific">Lentinus tigrinus ALCF2SS1-6</name>
    <dbReference type="NCBI Taxonomy" id="1328759"/>
    <lineage>
        <taxon>Eukaryota</taxon>
        <taxon>Fungi</taxon>
        <taxon>Dikarya</taxon>
        <taxon>Basidiomycota</taxon>
        <taxon>Agaricomycotina</taxon>
        <taxon>Agaricomycetes</taxon>
        <taxon>Polyporales</taxon>
        <taxon>Polyporaceae</taxon>
        <taxon>Lentinus</taxon>
    </lineage>
</organism>
<dbReference type="InterPro" id="IPR011010">
    <property type="entry name" value="DNA_brk_join_enz"/>
</dbReference>
<reference evidence="1" key="1">
    <citation type="journal article" date="2018" name="Genome Biol. Evol.">
        <title>Genomics and development of Lentinus tigrinus, a white-rot wood-decaying mushroom with dimorphic fruiting bodies.</title>
        <authorList>
            <person name="Wu B."/>
            <person name="Xu Z."/>
            <person name="Knudson A."/>
            <person name="Carlson A."/>
            <person name="Chen N."/>
            <person name="Kovaka S."/>
            <person name="LaButti K."/>
            <person name="Lipzen A."/>
            <person name="Pennachio C."/>
            <person name="Riley R."/>
            <person name="Schakwitz W."/>
            <person name="Umezawa K."/>
            <person name="Ohm R.A."/>
            <person name="Grigoriev I.V."/>
            <person name="Nagy L.G."/>
            <person name="Gibbons J."/>
            <person name="Hibbett D."/>
        </authorList>
    </citation>
    <scope>NUCLEOTIDE SEQUENCE [LARGE SCALE GENOMIC DNA]</scope>
    <source>
        <strain evidence="1">ALCF2SS1-6</strain>
    </source>
</reference>
<accession>A0A5C2RQV9</accession>